<dbReference type="Proteomes" id="UP000316621">
    <property type="component" value="Chromosome 9"/>
</dbReference>
<accession>A0A4Y7KVQ3</accession>
<evidence type="ECO:0000256" key="3">
    <source>
        <dbReference type="ARBA" id="ARBA00023295"/>
    </source>
</evidence>
<dbReference type="OrthoDB" id="65569at2759"/>
<sequence length="527" mass="60045">MKKTVGLSSSVFSTMIFRFLLAILLAVACSSGSVVDKLNNVNHDLSSFTHNRTSFPTGFIFGTASSSYQYEGAASEDGRGPSIWDTWTHKFPEKISDGSNGDVAVDSYHRYKEDVGIMKKIGLDAYRFSISWSRLLPNGTLSGEVNKRGITYYNNLINELLSRGVQPFVTLFHWDLPQPLEDEYGGFLSPRIVDDFKDYAELCYKEFGDRVKHWITFNEPWTYSTIAYAVGRFAPGRCSKWVANCTLGNSGTEPYIVAHHHLLAHAVAANLYKHNYKRTQKGNIGITLGSNWMVPISSSKLNQNAAFRALDFMYGWFMDPLTYGKYPHSMRSLVGDRLPKFSKDESKLVKGSCDFIGVNYYTANYVEHVPSTENTNVIPSYMNDAQTKLTTQRNGIPIGAKSGSPWLYVYPQGFRKLLHYTTRKYKNPIIYITENGISESNDPNLSLEEALKDDLRIMYFDHHLFYLQKAIKEGVDVRGYFAWSLLDNFEWSSGYTVRFGINYVDYKNGLKRYPKSSATWFKNFLKK</sequence>
<keyword evidence="2 6" id="KW-0378">Hydrolase</keyword>
<evidence type="ECO:0000256" key="1">
    <source>
        <dbReference type="ARBA" id="ARBA00010838"/>
    </source>
</evidence>
<evidence type="ECO:0000256" key="7">
    <source>
        <dbReference type="SAM" id="SignalP"/>
    </source>
</evidence>
<dbReference type="PROSITE" id="PS51257">
    <property type="entry name" value="PROKAR_LIPOPROTEIN"/>
    <property type="match status" value="1"/>
</dbReference>
<organism evidence="8 9">
    <name type="scientific">Papaver somniferum</name>
    <name type="common">Opium poppy</name>
    <dbReference type="NCBI Taxonomy" id="3469"/>
    <lineage>
        <taxon>Eukaryota</taxon>
        <taxon>Viridiplantae</taxon>
        <taxon>Streptophyta</taxon>
        <taxon>Embryophyta</taxon>
        <taxon>Tracheophyta</taxon>
        <taxon>Spermatophyta</taxon>
        <taxon>Magnoliopsida</taxon>
        <taxon>Ranunculales</taxon>
        <taxon>Papaveraceae</taxon>
        <taxon>Papaveroideae</taxon>
        <taxon>Papaver</taxon>
    </lineage>
</organism>
<evidence type="ECO:0000256" key="4">
    <source>
        <dbReference type="PROSITE-ProRule" id="PRU10055"/>
    </source>
</evidence>
<evidence type="ECO:0000256" key="2">
    <source>
        <dbReference type="ARBA" id="ARBA00022801"/>
    </source>
</evidence>
<dbReference type="Gene3D" id="3.20.20.80">
    <property type="entry name" value="Glycosidases"/>
    <property type="match status" value="1"/>
</dbReference>
<feature type="active site" description="Nucleophile" evidence="4">
    <location>
        <position position="434"/>
    </location>
</feature>
<keyword evidence="9" id="KW-1185">Reference proteome</keyword>
<dbReference type="EMBL" id="CM010723">
    <property type="protein sequence ID" value="RZC77423.1"/>
    <property type="molecule type" value="Genomic_DNA"/>
</dbReference>
<evidence type="ECO:0000313" key="8">
    <source>
        <dbReference type="EMBL" id="RZC77423.1"/>
    </source>
</evidence>
<protein>
    <recommendedName>
        <fullName evidence="10">Beta-glucosidase</fullName>
    </recommendedName>
</protein>
<gene>
    <name evidence="8" type="ORF">C5167_001636</name>
</gene>
<dbReference type="PROSITE" id="PS00653">
    <property type="entry name" value="GLYCOSYL_HYDROL_F1_2"/>
    <property type="match status" value="1"/>
</dbReference>
<evidence type="ECO:0000313" key="9">
    <source>
        <dbReference type="Proteomes" id="UP000316621"/>
    </source>
</evidence>
<dbReference type="InterPro" id="IPR017853">
    <property type="entry name" value="GH"/>
</dbReference>
<dbReference type="InterPro" id="IPR001360">
    <property type="entry name" value="Glyco_hydro_1"/>
</dbReference>
<dbReference type="PRINTS" id="PR00131">
    <property type="entry name" value="GLHYDRLASE1"/>
</dbReference>
<keyword evidence="7" id="KW-0732">Signal</keyword>
<dbReference type="PANTHER" id="PTHR10353">
    <property type="entry name" value="GLYCOSYL HYDROLASE"/>
    <property type="match status" value="1"/>
</dbReference>
<feature type="chain" id="PRO_5021211563" description="Beta-glucosidase" evidence="7">
    <location>
        <begin position="33"/>
        <end position="527"/>
    </location>
</feature>
<dbReference type="GO" id="GO:0005975">
    <property type="term" value="P:carbohydrate metabolic process"/>
    <property type="evidence" value="ECO:0007669"/>
    <property type="project" value="InterPro"/>
</dbReference>
<evidence type="ECO:0000256" key="6">
    <source>
        <dbReference type="RuleBase" id="RU004468"/>
    </source>
</evidence>
<comment type="similarity">
    <text evidence="1 5">Belongs to the glycosyl hydrolase 1 family.</text>
</comment>
<dbReference type="InterPro" id="IPR033132">
    <property type="entry name" value="GH_1_N_CS"/>
</dbReference>
<dbReference type="SUPFAM" id="SSF51445">
    <property type="entry name" value="(Trans)glycosidases"/>
    <property type="match status" value="1"/>
</dbReference>
<dbReference type="PROSITE" id="PS00572">
    <property type="entry name" value="GLYCOSYL_HYDROL_F1_1"/>
    <property type="match status" value="1"/>
</dbReference>
<evidence type="ECO:0008006" key="10">
    <source>
        <dbReference type="Google" id="ProtNLM"/>
    </source>
</evidence>
<feature type="signal peptide" evidence="7">
    <location>
        <begin position="1"/>
        <end position="32"/>
    </location>
</feature>
<proteinExistence type="inferred from homology"/>
<reference evidence="8 9" key="1">
    <citation type="journal article" date="2018" name="Science">
        <title>The opium poppy genome and morphinan production.</title>
        <authorList>
            <person name="Guo L."/>
            <person name="Winzer T."/>
            <person name="Yang X."/>
            <person name="Li Y."/>
            <person name="Ning Z."/>
            <person name="He Z."/>
            <person name="Teodor R."/>
            <person name="Lu Y."/>
            <person name="Bowser T.A."/>
            <person name="Graham I.A."/>
            <person name="Ye K."/>
        </authorList>
    </citation>
    <scope>NUCLEOTIDE SEQUENCE [LARGE SCALE GENOMIC DNA]</scope>
    <source>
        <strain evidence="9">cv. HN1</strain>
        <tissue evidence="8">Leaves</tissue>
    </source>
</reference>
<dbReference type="AlphaFoldDB" id="A0A4Y7KVQ3"/>
<evidence type="ECO:0000256" key="5">
    <source>
        <dbReference type="RuleBase" id="RU003690"/>
    </source>
</evidence>
<dbReference type="PANTHER" id="PTHR10353:SF137">
    <property type="entry name" value="MYROSINASE 3-RELATED"/>
    <property type="match status" value="1"/>
</dbReference>
<dbReference type="InterPro" id="IPR018120">
    <property type="entry name" value="Glyco_hydro_1_AS"/>
</dbReference>
<dbReference type="Pfam" id="PF00232">
    <property type="entry name" value="Glyco_hydro_1"/>
    <property type="match status" value="1"/>
</dbReference>
<dbReference type="OMA" id="NWETLRC"/>
<dbReference type="Gramene" id="RZC77423">
    <property type="protein sequence ID" value="RZC77423"/>
    <property type="gene ID" value="C5167_001636"/>
</dbReference>
<dbReference type="GO" id="GO:0008422">
    <property type="term" value="F:beta-glucosidase activity"/>
    <property type="evidence" value="ECO:0007669"/>
    <property type="project" value="UniProtKB-ARBA"/>
</dbReference>
<keyword evidence="3 6" id="KW-0326">Glycosidase</keyword>
<name>A0A4Y7KVQ3_PAPSO</name>
<dbReference type="FunFam" id="3.20.20.80:FF:000020">
    <property type="entry name" value="Beta-glucosidase 12"/>
    <property type="match status" value="1"/>
</dbReference>